<keyword evidence="2" id="KW-1185">Reference proteome</keyword>
<gene>
    <name evidence="1" type="ORF">HU200_028006</name>
</gene>
<reference evidence="1" key="1">
    <citation type="submission" date="2020-07" db="EMBL/GenBank/DDBJ databases">
        <title>Genome sequence and genetic diversity analysis of an under-domesticated orphan crop, white fonio (Digitaria exilis).</title>
        <authorList>
            <person name="Bennetzen J.L."/>
            <person name="Chen S."/>
            <person name="Ma X."/>
            <person name="Wang X."/>
            <person name="Yssel A.E.J."/>
            <person name="Chaluvadi S.R."/>
            <person name="Johnson M."/>
            <person name="Gangashetty P."/>
            <person name="Hamidou F."/>
            <person name="Sanogo M.D."/>
            <person name="Zwaenepoel A."/>
            <person name="Wallace J."/>
            <person name="Van De Peer Y."/>
            <person name="Van Deynze A."/>
        </authorList>
    </citation>
    <scope>NUCLEOTIDE SEQUENCE</scope>
    <source>
        <tissue evidence="1">Leaves</tissue>
    </source>
</reference>
<dbReference type="EMBL" id="JACEFO010001739">
    <property type="protein sequence ID" value="KAF8714015.1"/>
    <property type="molecule type" value="Genomic_DNA"/>
</dbReference>
<protein>
    <submittedName>
        <fullName evidence="1">Uncharacterized protein</fullName>
    </submittedName>
</protein>
<organism evidence="1 2">
    <name type="scientific">Digitaria exilis</name>
    <dbReference type="NCBI Taxonomy" id="1010633"/>
    <lineage>
        <taxon>Eukaryota</taxon>
        <taxon>Viridiplantae</taxon>
        <taxon>Streptophyta</taxon>
        <taxon>Embryophyta</taxon>
        <taxon>Tracheophyta</taxon>
        <taxon>Spermatophyta</taxon>
        <taxon>Magnoliopsida</taxon>
        <taxon>Liliopsida</taxon>
        <taxon>Poales</taxon>
        <taxon>Poaceae</taxon>
        <taxon>PACMAD clade</taxon>
        <taxon>Panicoideae</taxon>
        <taxon>Panicodae</taxon>
        <taxon>Paniceae</taxon>
        <taxon>Anthephorinae</taxon>
        <taxon>Digitaria</taxon>
    </lineage>
</organism>
<dbReference type="AlphaFoldDB" id="A0A835EW16"/>
<evidence type="ECO:0000313" key="1">
    <source>
        <dbReference type="EMBL" id="KAF8714015.1"/>
    </source>
</evidence>
<accession>A0A835EW16</accession>
<evidence type="ECO:0000313" key="2">
    <source>
        <dbReference type="Proteomes" id="UP000636709"/>
    </source>
</evidence>
<proteinExistence type="predicted"/>
<name>A0A835EW16_9POAL</name>
<dbReference type="Proteomes" id="UP000636709">
    <property type="component" value="Unassembled WGS sequence"/>
</dbReference>
<sequence>MTSYIGSLVCLKHHHRAPLAYTHLSFW</sequence>
<comment type="caution">
    <text evidence="1">The sequence shown here is derived from an EMBL/GenBank/DDBJ whole genome shotgun (WGS) entry which is preliminary data.</text>
</comment>